<feature type="compositionally biased region" description="Low complexity" evidence="1">
    <location>
        <begin position="166"/>
        <end position="185"/>
    </location>
</feature>
<accession>A0ABY8S6B5</accession>
<sequence>MSNSRELFRLYPAVLLLFLSSTASHAEETQESSVPSEIEQSSVQSQYQQELHEKIKRAREAARQQTEQQLQEQQAIQEQRIEQLTQPKTTTTTEYVRIESTQPAEAAPVQPANMTETKSSGGFPFFFIIAFGILGFIGWKFFKNSDQSHTRKRNRPTPQRPNGSGHSTHSQQNQQQTQNSSSQQHNEQHSSHTHSTQQQAPLQTSDRVKTVLDDFFSAEPQIPMAYRQQLNDTHLDFTAESLHRLDQILSLIKKQTKPDYAQYCEEQPYQQFVIFCGLYMQF</sequence>
<evidence type="ECO:0000313" key="4">
    <source>
        <dbReference type="EMBL" id="WHP07247.1"/>
    </source>
</evidence>
<feature type="region of interest" description="Disordered" evidence="1">
    <location>
        <begin position="28"/>
        <end position="52"/>
    </location>
</feature>
<feature type="transmembrane region" description="Helical" evidence="2">
    <location>
        <begin position="123"/>
        <end position="142"/>
    </location>
</feature>
<feature type="compositionally biased region" description="Low complexity" evidence="1">
    <location>
        <begin position="31"/>
        <end position="49"/>
    </location>
</feature>
<evidence type="ECO:0000256" key="1">
    <source>
        <dbReference type="SAM" id="MobiDB-lite"/>
    </source>
</evidence>
<gene>
    <name evidence="4" type="ORF">QLH32_07275</name>
</gene>
<dbReference type="Proteomes" id="UP001229836">
    <property type="component" value="Chromosome"/>
</dbReference>
<dbReference type="EMBL" id="CP125669">
    <property type="protein sequence ID" value="WHP07247.1"/>
    <property type="molecule type" value="Genomic_DNA"/>
</dbReference>
<evidence type="ECO:0000256" key="2">
    <source>
        <dbReference type="SAM" id="Phobius"/>
    </source>
</evidence>
<feature type="region of interest" description="Disordered" evidence="1">
    <location>
        <begin position="146"/>
        <end position="204"/>
    </location>
</feature>
<feature type="signal peptide" evidence="3">
    <location>
        <begin position="1"/>
        <end position="26"/>
    </location>
</feature>
<dbReference type="RefSeq" id="WP_283268897.1">
    <property type="nucleotide sequence ID" value="NZ_CP125669.1"/>
</dbReference>
<keyword evidence="2" id="KW-0812">Transmembrane</keyword>
<evidence type="ECO:0000313" key="5">
    <source>
        <dbReference type="Proteomes" id="UP001229836"/>
    </source>
</evidence>
<reference evidence="4 5" key="1">
    <citation type="submission" date="2023-05" db="EMBL/GenBank/DDBJ databases">
        <title>The complete genome of Acinetobacter sp. nov KCTC 92772.</title>
        <authorList>
            <person name="Zhou G."/>
        </authorList>
    </citation>
    <scope>NUCLEOTIDE SEQUENCE [LARGE SCALE GENOMIC DNA]</scope>
    <source>
        <strain evidence="4 5">KCTC 92772</strain>
    </source>
</reference>
<feature type="compositionally biased region" description="Polar residues" evidence="1">
    <location>
        <begin position="156"/>
        <end position="165"/>
    </location>
</feature>
<keyword evidence="3" id="KW-0732">Signal</keyword>
<keyword evidence="2" id="KW-0472">Membrane</keyword>
<keyword evidence="2" id="KW-1133">Transmembrane helix</keyword>
<name>A0ABY8S6B5_9GAMM</name>
<organism evidence="4 5">
    <name type="scientific">Acinetobacter corruptisaponis</name>
    <dbReference type="NCBI Taxonomy" id="3045147"/>
    <lineage>
        <taxon>Bacteria</taxon>
        <taxon>Pseudomonadati</taxon>
        <taxon>Pseudomonadota</taxon>
        <taxon>Gammaproteobacteria</taxon>
        <taxon>Moraxellales</taxon>
        <taxon>Moraxellaceae</taxon>
        <taxon>Acinetobacter</taxon>
    </lineage>
</organism>
<keyword evidence="5" id="KW-1185">Reference proteome</keyword>
<evidence type="ECO:0000256" key="3">
    <source>
        <dbReference type="SAM" id="SignalP"/>
    </source>
</evidence>
<protein>
    <submittedName>
        <fullName evidence="4">Uncharacterized protein</fullName>
    </submittedName>
</protein>
<feature type="chain" id="PRO_5045898176" evidence="3">
    <location>
        <begin position="27"/>
        <end position="282"/>
    </location>
</feature>
<proteinExistence type="predicted"/>